<reference evidence="2 3" key="1">
    <citation type="submission" date="2018-11" db="EMBL/GenBank/DDBJ databases">
        <title>Genome sequence of Saitozyma podzolica DSM 27192.</title>
        <authorList>
            <person name="Aliyu H."/>
            <person name="Gorte O."/>
            <person name="Ochsenreither K."/>
        </authorList>
    </citation>
    <scope>NUCLEOTIDE SEQUENCE [LARGE SCALE GENOMIC DNA]</scope>
    <source>
        <strain evidence="2 3">DSM 27192</strain>
    </source>
</reference>
<dbReference type="EMBL" id="RSCD01000008">
    <property type="protein sequence ID" value="RSH91213.1"/>
    <property type="molecule type" value="Genomic_DNA"/>
</dbReference>
<gene>
    <name evidence="2" type="ORF">EHS25_009512</name>
</gene>
<name>A0A427YJG7_9TREE</name>
<evidence type="ECO:0000313" key="3">
    <source>
        <dbReference type="Proteomes" id="UP000279259"/>
    </source>
</evidence>
<dbReference type="Proteomes" id="UP000279259">
    <property type="component" value="Unassembled WGS sequence"/>
</dbReference>
<evidence type="ECO:0000256" key="1">
    <source>
        <dbReference type="SAM" id="MobiDB-lite"/>
    </source>
</evidence>
<evidence type="ECO:0000313" key="2">
    <source>
        <dbReference type="EMBL" id="RSH91213.1"/>
    </source>
</evidence>
<comment type="caution">
    <text evidence="2">The sequence shown here is derived from an EMBL/GenBank/DDBJ whole genome shotgun (WGS) entry which is preliminary data.</text>
</comment>
<keyword evidence="3" id="KW-1185">Reference proteome</keyword>
<sequence>MPVTKKKGAIFAIYADSPGRDPSGPSDATNPELRSRSPSKRPSAGGVPGQTVQTGQASRKALSSVQPRSIGFPSAPSSALKPKSTTADGNTALDSDFPLKPTPKPVGAVGSTNPKPLATSRRSNPPPPPKTAPSKRQLEIFSSPSAPQPQPQQQSITSSRPIPPTSHTTSTGASTSAFSSTSHQPVSPAKRTRSSPTTAEVQYDKENHPPSALDSPASRTRSRTRLPLSAVPASPAVATKNRLIAKADGKLSSSPKKSALKAGTNGLKAREVRADGPLVDVSEAYGASGAEPDGFKTQGQ</sequence>
<proteinExistence type="predicted"/>
<dbReference type="AlphaFoldDB" id="A0A427YJG7"/>
<feature type="region of interest" description="Disordered" evidence="1">
    <location>
        <begin position="1"/>
        <end position="234"/>
    </location>
</feature>
<dbReference type="OrthoDB" id="2596972at2759"/>
<organism evidence="2 3">
    <name type="scientific">Saitozyma podzolica</name>
    <dbReference type="NCBI Taxonomy" id="1890683"/>
    <lineage>
        <taxon>Eukaryota</taxon>
        <taxon>Fungi</taxon>
        <taxon>Dikarya</taxon>
        <taxon>Basidiomycota</taxon>
        <taxon>Agaricomycotina</taxon>
        <taxon>Tremellomycetes</taxon>
        <taxon>Tremellales</taxon>
        <taxon>Trimorphomycetaceae</taxon>
        <taxon>Saitozyma</taxon>
    </lineage>
</organism>
<feature type="compositionally biased region" description="Low complexity" evidence="1">
    <location>
        <begin position="151"/>
        <end position="183"/>
    </location>
</feature>
<feature type="compositionally biased region" description="Low complexity" evidence="1">
    <location>
        <begin position="73"/>
        <end position="84"/>
    </location>
</feature>
<protein>
    <submittedName>
        <fullName evidence="2">Uncharacterized protein</fullName>
    </submittedName>
</protein>
<feature type="compositionally biased region" description="Low complexity" evidence="1">
    <location>
        <begin position="215"/>
        <end position="234"/>
    </location>
</feature>
<accession>A0A427YJG7</accession>